<dbReference type="GO" id="GO:0006210">
    <property type="term" value="P:thymine catabolic process"/>
    <property type="evidence" value="ECO:0007669"/>
    <property type="project" value="TreeGrafter"/>
</dbReference>
<organism evidence="1 2">
    <name type="scientific">Populus deltoides</name>
    <name type="common">Eastern poplar</name>
    <name type="synonym">Eastern cottonwood</name>
    <dbReference type="NCBI Taxonomy" id="3696"/>
    <lineage>
        <taxon>Eukaryota</taxon>
        <taxon>Viridiplantae</taxon>
        <taxon>Streptophyta</taxon>
        <taxon>Embryophyta</taxon>
        <taxon>Tracheophyta</taxon>
        <taxon>Spermatophyta</taxon>
        <taxon>Magnoliopsida</taxon>
        <taxon>eudicotyledons</taxon>
        <taxon>Gunneridae</taxon>
        <taxon>Pentapetalae</taxon>
        <taxon>rosids</taxon>
        <taxon>fabids</taxon>
        <taxon>Malpighiales</taxon>
        <taxon>Salicaceae</taxon>
        <taxon>Saliceae</taxon>
        <taxon>Populus</taxon>
    </lineage>
</organism>
<dbReference type="PANTHER" id="PTHR43866:SF6">
    <property type="entry name" value="METHYLMALONATE-SEMIALDEHYDE DEHYDROGENASE (COA ACYLATING)"/>
    <property type="match status" value="1"/>
</dbReference>
<evidence type="ECO:0000313" key="1">
    <source>
        <dbReference type="EMBL" id="KAH8519890.1"/>
    </source>
</evidence>
<dbReference type="GO" id="GO:0004491">
    <property type="term" value="F:methylmalonate-semialdehyde dehydrogenase (acylating, NAD) activity"/>
    <property type="evidence" value="ECO:0007669"/>
    <property type="project" value="InterPro"/>
</dbReference>
<dbReference type="Proteomes" id="UP000807159">
    <property type="component" value="Chromosome 1"/>
</dbReference>
<dbReference type="GO" id="GO:0006574">
    <property type="term" value="P:L-valine catabolic process"/>
    <property type="evidence" value="ECO:0007669"/>
    <property type="project" value="TreeGrafter"/>
</dbReference>
<dbReference type="InterPro" id="IPR016161">
    <property type="entry name" value="Ald_DH/histidinol_DH"/>
</dbReference>
<sequence>MLRSMPITVFLFWSFYEDQGGLFYNSVHLSWWVAGYENGNFAGRAILSDVTVDMECNRVGLLLIHPPSWPTSYFAQDINSCFACLRYSSGASIFTSSGVAARIFQTEIEVGQVRWPCAACQGYAFNGWDKCSYSVPLPFSAFISVKLSFDGDVNFDGKAGIQFYTRVKTVTQQWRDLGEWRYIIWAIAKLLTIILETAPDLAGRRGRK</sequence>
<dbReference type="PANTHER" id="PTHR43866">
    <property type="entry name" value="MALONATE-SEMIALDEHYDE DEHYDROGENASE"/>
    <property type="match status" value="1"/>
</dbReference>
<reference evidence="1" key="1">
    <citation type="journal article" date="2021" name="J. Hered.">
        <title>Genome Assembly of Salicaceae Populus deltoides (Eastern Cottonwood) I-69 Based on Nanopore Sequencing and Hi-C Technologies.</title>
        <authorList>
            <person name="Bai S."/>
            <person name="Wu H."/>
            <person name="Zhang J."/>
            <person name="Pan Z."/>
            <person name="Zhao W."/>
            <person name="Li Z."/>
            <person name="Tong C."/>
        </authorList>
    </citation>
    <scope>NUCLEOTIDE SEQUENCE</scope>
    <source>
        <tissue evidence="1">Leaf</tissue>
    </source>
</reference>
<name>A0A8T2ZRG1_POPDE</name>
<dbReference type="AlphaFoldDB" id="A0A8T2ZRG1"/>
<dbReference type="SUPFAM" id="SSF53720">
    <property type="entry name" value="ALDH-like"/>
    <property type="match status" value="1"/>
</dbReference>
<gene>
    <name evidence="1" type="ORF">H0E87_001363</name>
</gene>
<evidence type="ECO:0000313" key="2">
    <source>
        <dbReference type="Proteomes" id="UP000807159"/>
    </source>
</evidence>
<comment type="caution">
    <text evidence="1">The sequence shown here is derived from an EMBL/GenBank/DDBJ whole genome shotgun (WGS) entry which is preliminary data.</text>
</comment>
<dbReference type="InterPro" id="IPR010061">
    <property type="entry name" value="MeMal-semiAld_DH"/>
</dbReference>
<dbReference type="GO" id="GO:0005739">
    <property type="term" value="C:mitochondrion"/>
    <property type="evidence" value="ECO:0007669"/>
    <property type="project" value="TreeGrafter"/>
</dbReference>
<keyword evidence="2" id="KW-1185">Reference proteome</keyword>
<proteinExistence type="predicted"/>
<accession>A0A8T2ZRG1</accession>
<dbReference type="EMBL" id="JACEGQ020000001">
    <property type="protein sequence ID" value="KAH8519890.1"/>
    <property type="molecule type" value="Genomic_DNA"/>
</dbReference>
<protein>
    <submittedName>
        <fullName evidence="1">Uncharacterized protein</fullName>
    </submittedName>
</protein>